<feature type="transmembrane region" description="Helical" evidence="1">
    <location>
        <begin position="56"/>
        <end position="73"/>
    </location>
</feature>
<accession>W9VFN2</accession>
<evidence type="ECO:0000313" key="3">
    <source>
        <dbReference type="Proteomes" id="UP000019460"/>
    </source>
</evidence>
<keyword evidence="3" id="KW-1185">Reference proteome</keyword>
<dbReference type="RefSeq" id="WP_043754010.1">
    <property type="nucleotide sequence ID" value="NZ_AONC01000035.1"/>
</dbReference>
<dbReference type="eggNOG" id="COG0707">
    <property type="taxonomic scope" value="Bacteria"/>
</dbReference>
<dbReference type="STRING" id="1249627.D779_2033"/>
<keyword evidence="1" id="KW-0812">Transmembrane</keyword>
<dbReference type="SUPFAM" id="SSF53756">
    <property type="entry name" value="UDP-Glycosyltransferase/glycogen phosphorylase"/>
    <property type="match status" value="1"/>
</dbReference>
<dbReference type="PANTHER" id="PTHR43025:SF3">
    <property type="entry name" value="MONOGALACTOSYLDIACYLGLYCEROL SYNTHASE 1, CHLOROPLASTIC"/>
    <property type="match status" value="1"/>
</dbReference>
<dbReference type="PANTHER" id="PTHR43025">
    <property type="entry name" value="MONOGALACTOSYLDIACYLGLYCEROL SYNTHASE"/>
    <property type="match status" value="1"/>
</dbReference>
<evidence type="ECO:0000256" key="1">
    <source>
        <dbReference type="SAM" id="Phobius"/>
    </source>
</evidence>
<sequence length="366" mass="41000">MRDLLERTGRYRVTLVNPYREIHPQLDVYARWTPYDGERIYNELIIRDGRTGPFCLAYYAIIMASVVIQAPIGRRAFRAYFDRTRPDLIISVLPLLNRVITDAARDARGHPEIPVAVLMTDWLEVKRGSWYPRGRDYYALCGTAAGRASLADGRRGARLFPLTGLLIHPRFLNARLRPEDRAAERSALNLDPARPTICFLYGAGGNWRIRDLALKLREDPLPIQAIFLCGRHQALTEELAAIDWPFPVVIEGFTREVHRFLGLADLFVGKPGPGSVSEALALGLGLLLDRATALPQEQALVKWLDREGLGQSFRRPDQFVALVRKACGAENMAPFPPHPHRGPGTNRAADELPGVIDEILRLGPPP</sequence>
<dbReference type="Gene3D" id="3.40.50.2000">
    <property type="entry name" value="Glycogen Phosphorylase B"/>
    <property type="match status" value="1"/>
</dbReference>
<dbReference type="OrthoDB" id="9810950at2"/>
<dbReference type="InterPro" id="IPR050519">
    <property type="entry name" value="Glycosyltransf_28_UgtP"/>
</dbReference>
<dbReference type="AlphaFoldDB" id="W9VFN2"/>
<dbReference type="EMBL" id="AONC01000035">
    <property type="protein sequence ID" value="EXJ14827.1"/>
    <property type="molecule type" value="Genomic_DNA"/>
</dbReference>
<keyword evidence="1" id="KW-0472">Membrane</keyword>
<proteinExistence type="predicted"/>
<dbReference type="Proteomes" id="UP000019460">
    <property type="component" value="Unassembled WGS sequence"/>
</dbReference>
<gene>
    <name evidence="2" type="ORF">D779_2033</name>
</gene>
<reference evidence="2 3" key="1">
    <citation type="submission" date="2012-11" db="EMBL/GenBank/DDBJ databases">
        <title>Genome assembly of Thiorhodococcus sp. AK35.</title>
        <authorList>
            <person name="Nupur N."/>
            <person name="Khatri I."/>
            <person name="Subramanian S."/>
            <person name="Pinnaka A."/>
        </authorList>
    </citation>
    <scope>NUCLEOTIDE SEQUENCE [LARGE SCALE GENOMIC DNA]</scope>
    <source>
        <strain evidence="2 3">AK35</strain>
    </source>
</reference>
<protein>
    <submittedName>
        <fullName evidence="2">Uncharacterized protein</fullName>
    </submittedName>
</protein>
<evidence type="ECO:0000313" key="2">
    <source>
        <dbReference type="EMBL" id="EXJ14827.1"/>
    </source>
</evidence>
<organism evidence="2 3">
    <name type="scientific">Imhoffiella purpurea</name>
    <dbReference type="NCBI Taxonomy" id="1249627"/>
    <lineage>
        <taxon>Bacteria</taxon>
        <taxon>Pseudomonadati</taxon>
        <taxon>Pseudomonadota</taxon>
        <taxon>Gammaproteobacteria</taxon>
        <taxon>Chromatiales</taxon>
        <taxon>Chromatiaceae</taxon>
        <taxon>Imhoffiella</taxon>
    </lineage>
</organism>
<keyword evidence="1" id="KW-1133">Transmembrane helix</keyword>
<comment type="caution">
    <text evidence="2">The sequence shown here is derived from an EMBL/GenBank/DDBJ whole genome shotgun (WGS) entry which is preliminary data.</text>
</comment>
<name>W9VFN2_9GAMM</name>